<evidence type="ECO:0000313" key="1">
    <source>
        <dbReference type="EMBL" id="KAK1862686.1"/>
    </source>
</evidence>
<protein>
    <submittedName>
        <fullName evidence="1">Uncharacterized protein</fullName>
    </submittedName>
</protein>
<sequence>MVDVAVPAVVVVVVVAVVDVAVSLVVAASVTDPIMATEESPCETLIATDVVTMTADVGIAAALTNLVTLFATPAGLARPPETLPIVVAVRLVAPIAVDVEAMTADVELMAVATDLARLPVTPLIVVAVTLEAPIVVDAEAMTADVELMAVATDLARLPVTPLIVVAVTLEAPIVVDAEAMTADVGLMAADVELMAGLTDLARLPVTLRIVVAVTLEAPIVVDAEAMTADVGPMAGLTDLARLPVTLSVVAVVAPSVTVGVTVWVAVVVAVVEAEEVHQRERVGRADQAVVETATVVASLAAVLVVVLAPAERVGPADRAVVETAMAVTSLMTVINAIRIAPRTVRTINRGTVDEQLRSYRDFGYTTTYGMISVCADPECPGAEDSFLLVDGAHRLTALRELHKEGHANAVGDVQVAVIVRRDGQPLTLMMALTLGVRGNSKAAKAKEMSDVDNIHFITSWLREYNDRQPLGKKQSLFQHSMSDLIRIFYNYMDNRKQDPMDVDLAHRESDEVDREQEDHDDATVRGGPETSRIGKAVLRRMIKIALMYIEDERSGEYIIKRITDSVGSRGEHALTTESCASPALCTLGGVPLVYCNEVRLWMLQVGWEWTGRRNAGNNAIRRLTRGTDSAFFATLVYFVRFAINEAKMRRTLLRLASAKDRAIAEAQALAAGCAVFTHKEPLTDVLKQKRRRQNLSLLDELQVLVITKYDSPQPPARAV</sequence>
<accession>A0ACC3BYW4</accession>
<dbReference type="EMBL" id="CM020618">
    <property type="protein sequence ID" value="KAK1862686.1"/>
    <property type="molecule type" value="Genomic_DNA"/>
</dbReference>
<keyword evidence="2" id="KW-1185">Reference proteome</keyword>
<dbReference type="Proteomes" id="UP000798662">
    <property type="component" value="Chromosome 1"/>
</dbReference>
<organism evidence="1 2">
    <name type="scientific">Pyropia yezoensis</name>
    <name type="common">Susabi-nori</name>
    <name type="synonym">Porphyra yezoensis</name>
    <dbReference type="NCBI Taxonomy" id="2788"/>
    <lineage>
        <taxon>Eukaryota</taxon>
        <taxon>Rhodophyta</taxon>
        <taxon>Bangiophyceae</taxon>
        <taxon>Bangiales</taxon>
        <taxon>Bangiaceae</taxon>
        <taxon>Pyropia</taxon>
    </lineage>
</organism>
<gene>
    <name evidence="1" type="ORF">I4F81_005254</name>
</gene>
<reference evidence="1" key="1">
    <citation type="submission" date="2019-11" db="EMBL/GenBank/DDBJ databases">
        <title>Nori genome reveals adaptations in red seaweeds to the harsh intertidal environment.</title>
        <authorList>
            <person name="Wang D."/>
            <person name="Mao Y."/>
        </authorList>
    </citation>
    <scope>NUCLEOTIDE SEQUENCE</scope>
    <source>
        <tissue evidence="1">Gametophyte</tissue>
    </source>
</reference>
<comment type="caution">
    <text evidence="1">The sequence shown here is derived from an EMBL/GenBank/DDBJ whole genome shotgun (WGS) entry which is preliminary data.</text>
</comment>
<proteinExistence type="predicted"/>
<evidence type="ECO:0000313" key="2">
    <source>
        <dbReference type="Proteomes" id="UP000798662"/>
    </source>
</evidence>
<name>A0ACC3BYW4_PYRYE</name>